<organism evidence="6 7">
    <name type="scientific">Leishmania donovani</name>
    <dbReference type="NCBI Taxonomy" id="5661"/>
    <lineage>
        <taxon>Eukaryota</taxon>
        <taxon>Discoba</taxon>
        <taxon>Euglenozoa</taxon>
        <taxon>Kinetoplastea</taxon>
        <taxon>Metakinetoplastina</taxon>
        <taxon>Trypanosomatida</taxon>
        <taxon>Trypanosomatidae</taxon>
        <taxon>Leishmaniinae</taxon>
        <taxon>Leishmania</taxon>
    </lineage>
</organism>
<keyword evidence="2" id="KW-0539">Nucleus</keyword>
<feature type="domain" description="MI" evidence="5">
    <location>
        <begin position="864"/>
        <end position="982"/>
    </location>
</feature>
<dbReference type="VEuPathDB" id="TriTrypDB:LdCL_300017300"/>
<feature type="transmembrane region" description="Helical" evidence="4">
    <location>
        <begin position="26"/>
        <end position="45"/>
    </location>
</feature>
<dbReference type="SMART" id="SM00544">
    <property type="entry name" value="MA3"/>
    <property type="match status" value="1"/>
</dbReference>
<feature type="transmembrane region" description="Helical" evidence="4">
    <location>
        <begin position="163"/>
        <end position="185"/>
    </location>
</feature>
<keyword evidence="4" id="KW-0812">Transmembrane</keyword>
<dbReference type="AlphaFoldDB" id="A0A504X2Y5"/>
<dbReference type="Pfam" id="PF02847">
    <property type="entry name" value="MA3"/>
    <property type="match status" value="1"/>
</dbReference>
<feature type="compositionally biased region" description="Low complexity" evidence="3">
    <location>
        <begin position="1082"/>
        <end position="1094"/>
    </location>
</feature>
<feature type="compositionally biased region" description="Basic residues" evidence="3">
    <location>
        <begin position="311"/>
        <end position="324"/>
    </location>
</feature>
<protein>
    <submittedName>
        <fullName evidence="6">MA3 domain family protein</fullName>
    </submittedName>
</protein>
<dbReference type="Gene3D" id="1.25.40.180">
    <property type="match status" value="1"/>
</dbReference>
<evidence type="ECO:0000256" key="2">
    <source>
        <dbReference type="ARBA" id="ARBA00023242"/>
    </source>
</evidence>
<dbReference type="FunFam" id="1.25.40.180:FF:000128">
    <property type="entry name" value="MA3_domain_containing_protein_-_putative"/>
    <property type="match status" value="1"/>
</dbReference>
<feature type="region of interest" description="Disordered" evidence="3">
    <location>
        <begin position="274"/>
        <end position="419"/>
    </location>
</feature>
<evidence type="ECO:0000256" key="1">
    <source>
        <dbReference type="ARBA" id="ARBA00004604"/>
    </source>
</evidence>
<feature type="compositionally biased region" description="Basic and acidic residues" evidence="3">
    <location>
        <begin position="396"/>
        <end position="419"/>
    </location>
</feature>
<dbReference type="VEuPathDB" id="TriTrypDB:LdBPK_301190.1"/>
<evidence type="ECO:0000256" key="3">
    <source>
        <dbReference type="SAM" id="MobiDB-lite"/>
    </source>
</evidence>
<dbReference type="InterPro" id="IPR003890">
    <property type="entry name" value="MIF4G-like_typ-3"/>
</dbReference>
<dbReference type="InterPro" id="IPR003891">
    <property type="entry name" value="Initiation_fac_eIF4g_MI"/>
</dbReference>
<dbReference type="InterPro" id="IPR050781">
    <property type="entry name" value="CWC22_splicing_factor"/>
</dbReference>
<name>A0A504X2Y5_LEIDO</name>
<feature type="compositionally biased region" description="Low complexity" evidence="3">
    <location>
        <begin position="1114"/>
        <end position="1124"/>
    </location>
</feature>
<dbReference type="GO" id="GO:0003723">
    <property type="term" value="F:RNA binding"/>
    <property type="evidence" value="ECO:0007669"/>
    <property type="project" value="InterPro"/>
</dbReference>
<evidence type="ECO:0000313" key="6">
    <source>
        <dbReference type="EMBL" id="TPP43396.1"/>
    </source>
</evidence>
<accession>A0A504X2Y5</accession>
<comment type="caution">
    <text evidence="6">The sequence shown here is derived from an EMBL/GenBank/DDBJ whole genome shotgun (WGS) entry which is preliminary data.</text>
</comment>
<evidence type="ECO:0000313" key="7">
    <source>
        <dbReference type="Proteomes" id="UP000318821"/>
    </source>
</evidence>
<evidence type="ECO:0000259" key="5">
    <source>
        <dbReference type="PROSITE" id="PS51366"/>
    </source>
</evidence>
<dbReference type="SMART" id="SM00543">
    <property type="entry name" value="MIF4G"/>
    <property type="match status" value="1"/>
</dbReference>
<dbReference type="VEuPathDB" id="TriTrypDB:LdCL_300017100"/>
<dbReference type="PROSITE" id="PS51366">
    <property type="entry name" value="MI"/>
    <property type="match status" value="1"/>
</dbReference>
<gene>
    <name evidence="6" type="ORF">CGC20_7150</name>
</gene>
<dbReference type="VEuPathDB" id="TriTrypDB:LdBPK_301200.1"/>
<dbReference type="GO" id="GO:0005730">
    <property type="term" value="C:nucleolus"/>
    <property type="evidence" value="ECO:0007669"/>
    <property type="project" value="UniProtKB-SubCell"/>
</dbReference>
<feature type="region of interest" description="Disordered" evidence="3">
    <location>
        <begin position="1080"/>
        <end position="1124"/>
    </location>
</feature>
<feature type="region of interest" description="Disordered" evidence="3">
    <location>
        <begin position="784"/>
        <end position="833"/>
    </location>
</feature>
<dbReference type="VEuPathDB" id="TriTrypDB:LDHU3_30.1580"/>
<reference evidence="7" key="1">
    <citation type="submission" date="2019-02" db="EMBL/GenBank/DDBJ databases">
        <title>FDA dAtabase for Regulatory Grade micrObial Sequences (FDA-ARGOS): Supporting development and validation of Infectious Disease Dx tests.</title>
        <authorList>
            <person name="Duncan R."/>
            <person name="Fisher C."/>
            <person name="Tallon L."/>
            <person name="Sadzewicz L."/>
            <person name="Sengamalay N."/>
            <person name="Ott S."/>
            <person name="Godinez A."/>
            <person name="Nagaraj S."/>
            <person name="Vavikolanu K."/>
            <person name="Vyas G."/>
            <person name="Nadendla S."/>
            <person name="Aluvathingal J."/>
            <person name="Sichtig H."/>
        </authorList>
    </citation>
    <scope>NUCLEOTIDE SEQUENCE [LARGE SCALE GENOMIC DNA]</scope>
    <source>
        <strain evidence="7">FDAARGOS_360</strain>
    </source>
</reference>
<sequence>MAHGILRIVRQMRTFSFTASCRSHPFAWYAGLCCTLFSWANYAQYKRLAPMFPKYERYLTEEGGRMMEAKRQELAEVSRYNNMVDTMRRDLAGNMQLSSLRELVVLFDTQLQQLTLFYLADGFFALHTVAVSIASLVVCASLAVATSSGSGGSAAPLTSTPLLFTSFTSFASLSVLTLMILTLLYRAIGGGFVYSPRETAYVVDWILDTVSRPAVEDTVHLLLAPNKRRERGMFFMSLCLIGEAGKFLSFWSICTLASMAWCGWSFDHGYARGKRSGREDQRRGSYHGQEGCGRSMRLHSSFSDRHDSHKQQQRQHGRYGHHRGGASPSLAALDADPVADRQRDRKARRRQERQDKKQLRITQHEQWTQERQQARQQARDSRVAEQLQRQRKRQRAERAVTSEAEKNGKRHKDEKALKGKSEKCVRATANGCTEKTRVAGLKADTVMPITGAAAAGTAAPATSSLADPTPVPAEVAEKVRRLVNKLTAANVVDLTKDLSDYMATPGVSRVSVVKGLVQQIERLCRLEAGPLSTTGTLPFAGLLRGLQLLHGNQVGSELVERVSFSLHAQLAAAEEAAAGNTLMVLAQLYLLYGVDVVFVMSLLRTLLHQGTRLLDYVGGDGATASDASSSSSPTSASAVAVQAVCACACGLALMRACGEKLLKESPTELEASLQEARRSSAKMRNITGTARFAALVEVMGDIAAGRTRKARRAITEEAAPVETMLEDLCSLLPGQEKAASTQRRTMKRLVLTTNIMSGLTWAQVTSPEKPPRWYIPGVMMTSAPSAREDGDKSAAATAGKHSGTAAASKENGRSRHILPSHPSLTADGESEEMEEVNEAELKRERIARMRAEEKALSGQRLNTEHKREIFRCIATAADDLECFTMLMYRDPGYTRFHDVCAVLLQCAYQERRYNPYYVQVLMRFCSAKPACAKTLQFAIWDRFKSIRIENTDIVGYFNFACGIADLMQHGVYNLSLLRGLDLENTNKTIGLFTRMLLLRLILQLPASRLTQLFFGGDGSSAHDLQVDTSVLRRLLTKFMSLYFIDENASKRWLPDFYEVVAAGTDFDVSAAAEPRALPGLRDSAAPAADEGSGAAEERVLRRSADRPPSTLLDSAPASPRAALSRSKSAASAEAMLGQFMKRVQVVYKALKHGIL</sequence>
<dbReference type="Proteomes" id="UP000318821">
    <property type="component" value="Unassembled WGS sequence"/>
</dbReference>
<dbReference type="VEuPathDB" id="TriTrypDB:LdBPK_301210.1"/>
<proteinExistence type="predicted"/>
<dbReference type="VEuPathDB" id="TriTrypDB:LDHU3_30.1570"/>
<keyword evidence="4" id="KW-1133">Transmembrane helix</keyword>
<dbReference type="VEuPathDB" id="TriTrypDB:LDHU3_30.1560"/>
<dbReference type="PANTHER" id="PTHR18034:SF4">
    <property type="entry name" value="NUCLEOLAR MIF4G DOMAIN-CONTAINING PROTEIN 1"/>
    <property type="match status" value="1"/>
</dbReference>
<evidence type="ECO:0000256" key="4">
    <source>
        <dbReference type="SAM" id="Phobius"/>
    </source>
</evidence>
<keyword evidence="4" id="KW-0472">Membrane</keyword>
<feature type="transmembrane region" description="Helical" evidence="4">
    <location>
        <begin position="116"/>
        <end position="143"/>
    </location>
</feature>
<dbReference type="GO" id="GO:0042274">
    <property type="term" value="P:ribosomal small subunit biogenesis"/>
    <property type="evidence" value="ECO:0007669"/>
    <property type="project" value="TreeGrafter"/>
</dbReference>
<dbReference type="EMBL" id="RHLD01000008">
    <property type="protein sequence ID" value="TPP43396.1"/>
    <property type="molecule type" value="Genomic_DNA"/>
</dbReference>
<comment type="subcellular location">
    <subcellularLocation>
        <location evidence="1">Nucleus</location>
        <location evidence="1">Nucleolus</location>
    </subcellularLocation>
</comment>
<dbReference type="PANTHER" id="PTHR18034">
    <property type="entry name" value="CELL CYCLE CONTROL PROTEIN CWF22-RELATED"/>
    <property type="match status" value="1"/>
</dbReference>
<feature type="compositionally biased region" description="Basic and acidic residues" evidence="3">
    <location>
        <begin position="1095"/>
        <end position="1105"/>
    </location>
</feature>
<dbReference type="VEuPathDB" id="TriTrypDB:LdCL_300017200"/>